<dbReference type="InterPro" id="IPR004046">
    <property type="entry name" value="GST_C"/>
</dbReference>
<dbReference type="Gene3D" id="1.20.1050.10">
    <property type="match status" value="2"/>
</dbReference>
<comment type="subunit">
    <text evidence="1">Homodimer.</text>
</comment>
<evidence type="ECO:0000313" key="5">
    <source>
        <dbReference type="Proteomes" id="UP001148838"/>
    </source>
</evidence>
<dbReference type="PROSITE" id="PS50405">
    <property type="entry name" value="GST_CTER"/>
    <property type="match status" value="2"/>
</dbReference>
<dbReference type="EMBL" id="JAJSOF020000027">
    <property type="protein sequence ID" value="KAJ4433654.1"/>
    <property type="molecule type" value="Genomic_DNA"/>
</dbReference>
<proteinExistence type="predicted"/>
<dbReference type="PANTHER" id="PTHR43969:SF9">
    <property type="entry name" value="GLUTATHIONE S TRANSFERASE D10, ISOFORM A-RELATED"/>
    <property type="match status" value="1"/>
</dbReference>
<evidence type="ECO:0000259" key="3">
    <source>
        <dbReference type="PROSITE" id="PS50405"/>
    </source>
</evidence>
<keyword evidence="5" id="KW-1185">Reference proteome</keyword>
<evidence type="ECO:0000313" key="4">
    <source>
        <dbReference type="EMBL" id="KAJ4433654.1"/>
    </source>
</evidence>
<dbReference type="Pfam" id="PF13410">
    <property type="entry name" value="GST_C_2"/>
    <property type="match status" value="1"/>
</dbReference>
<dbReference type="InterPro" id="IPR004045">
    <property type="entry name" value="Glutathione_S-Trfase_N"/>
</dbReference>
<protein>
    <submittedName>
        <fullName evidence="4">Uncharacterized protein</fullName>
    </submittedName>
</protein>
<dbReference type="CDD" id="cd03045">
    <property type="entry name" value="GST_N_Delta_Epsilon"/>
    <property type="match status" value="1"/>
</dbReference>
<name>A0ABQ8SIE5_PERAM</name>
<dbReference type="PROSITE" id="PS50404">
    <property type="entry name" value="GST_NTER"/>
    <property type="match status" value="1"/>
</dbReference>
<dbReference type="InterPro" id="IPR036282">
    <property type="entry name" value="Glutathione-S-Trfase_C_sf"/>
</dbReference>
<dbReference type="Pfam" id="PF00043">
    <property type="entry name" value="GST_C"/>
    <property type="match status" value="1"/>
</dbReference>
<gene>
    <name evidence="4" type="ORF">ANN_15964</name>
</gene>
<reference evidence="4 5" key="1">
    <citation type="journal article" date="2022" name="Allergy">
        <title>Genome assembly and annotation of Periplaneta americana reveal a comprehensive cockroach allergen profile.</title>
        <authorList>
            <person name="Wang L."/>
            <person name="Xiong Q."/>
            <person name="Saelim N."/>
            <person name="Wang L."/>
            <person name="Nong W."/>
            <person name="Wan A.T."/>
            <person name="Shi M."/>
            <person name="Liu X."/>
            <person name="Cao Q."/>
            <person name="Hui J.H.L."/>
            <person name="Sookrung N."/>
            <person name="Leung T.F."/>
            <person name="Tungtrongchitr A."/>
            <person name="Tsui S.K.W."/>
        </authorList>
    </citation>
    <scope>NUCLEOTIDE SEQUENCE [LARGE SCALE GENOMIC DNA]</scope>
    <source>
        <strain evidence="4">PWHHKU_190912</strain>
    </source>
</reference>
<feature type="domain" description="GST N-terminal" evidence="2">
    <location>
        <begin position="1"/>
        <end position="89"/>
    </location>
</feature>
<dbReference type="InterPro" id="IPR036249">
    <property type="entry name" value="Thioredoxin-like_sf"/>
</dbReference>
<sequence length="398" mass="45369">MPIDLYYVLGSPPCRTVMMLAKDLKVDLNLKVTNLMAGDNKTPAYLKMNPQHAIPTLDDNGFGLGERQYKMFITTCVRKSLLTRVMDLKTEIFTGTIFFPQPRHSTLPRGQICQERLVVPQGRKKRAIVDQRLDFDAGHLYNGFVTYYLVPILNTGKVGEKYWLDKLQENFNILNNILEGETWVAGNSITIADYAIAITVSTVELMGFDISKYSNVTKWYAKVQKAIPSYKEINDEGSKQLKEFFSQFQNHAILGYLADKYSKDDSLYPKDVNKRGLVNNRLFFDIGTLYAGFFGYYVPVLRTGKLGDPSFKTKIDEGFELLNTFLEGENWVAGSNLTIADYSIVATVASFDVLGYEVNKWKNVSEWYKRAQQTMAGYDEINGEGCRILKQFFDQLLK</sequence>
<evidence type="ECO:0000259" key="2">
    <source>
        <dbReference type="PROSITE" id="PS50404"/>
    </source>
</evidence>
<dbReference type="CDD" id="cd03177">
    <property type="entry name" value="GST_C_Delta_Epsilon"/>
    <property type="match status" value="2"/>
</dbReference>
<dbReference type="Pfam" id="PF13417">
    <property type="entry name" value="GST_N_3"/>
    <property type="match status" value="1"/>
</dbReference>
<feature type="domain" description="GST C-terminal" evidence="3">
    <location>
        <begin position="122"/>
        <end position="245"/>
    </location>
</feature>
<dbReference type="SUPFAM" id="SSF52833">
    <property type="entry name" value="Thioredoxin-like"/>
    <property type="match status" value="1"/>
</dbReference>
<dbReference type="InterPro" id="IPR010987">
    <property type="entry name" value="Glutathione-S-Trfase_C-like"/>
</dbReference>
<dbReference type="SUPFAM" id="SSF47616">
    <property type="entry name" value="GST C-terminal domain-like"/>
    <property type="match status" value="2"/>
</dbReference>
<comment type="caution">
    <text evidence="4">The sequence shown here is derived from an EMBL/GenBank/DDBJ whole genome shotgun (WGS) entry which is preliminary data.</text>
</comment>
<dbReference type="PANTHER" id="PTHR43969">
    <property type="entry name" value="GLUTATHIONE S TRANSFERASE D10, ISOFORM A-RELATED"/>
    <property type="match status" value="1"/>
</dbReference>
<organism evidence="4 5">
    <name type="scientific">Periplaneta americana</name>
    <name type="common">American cockroach</name>
    <name type="synonym">Blatta americana</name>
    <dbReference type="NCBI Taxonomy" id="6978"/>
    <lineage>
        <taxon>Eukaryota</taxon>
        <taxon>Metazoa</taxon>
        <taxon>Ecdysozoa</taxon>
        <taxon>Arthropoda</taxon>
        <taxon>Hexapoda</taxon>
        <taxon>Insecta</taxon>
        <taxon>Pterygota</taxon>
        <taxon>Neoptera</taxon>
        <taxon>Polyneoptera</taxon>
        <taxon>Dictyoptera</taxon>
        <taxon>Blattodea</taxon>
        <taxon>Blattoidea</taxon>
        <taxon>Blattidae</taxon>
        <taxon>Blattinae</taxon>
        <taxon>Periplaneta</taxon>
    </lineage>
</organism>
<accession>A0ABQ8SIE5</accession>
<dbReference type="Proteomes" id="UP001148838">
    <property type="component" value="Unassembled WGS sequence"/>
</dbReference>
<evidence type="ECO:0000256" key="1">
    <source>
        <dbReference type="ARBA" id="ARBA00011738"/>
    </source>
</evidence>
<feature type="domain" description="GST C-terminal" evidence="3">
    <location>
        <begin position="271"/>
        <end position="392"/>
    </location>
</feature>
<dbReference type="Gene3D" id="3.40.30.10">
    <property type="entry name" value="Glutaredoxin"/>
    <property type="match status" value="1"/>
</dbReference>